<dbReference type="KEGG" id="caml:H6X83_00295"/>
<proteinExistence type="predicted"/>
<dbReference type="GO" id="GO:0003677">
    <property type="term" value="F:DNA binding"/>
    <property type="evidence" value="ECO:0007669"/>
    <property type="project" value="UniProtKB-KW"/>
</dbReference>
<dbReference type="SUPFAM" id="SSF47413">
    <property type="entry name" value="lambda repressor-like DNA-binding domains"/>
    <property type="match status" value="1"/>
</dbReference>
<evidence type="ECO:0000313" key="4">
    <source>
        <dbReference type="Proteomes" id="UP000516046"/>
    </source>
</evidence>
<dbReference type="SMART" id="SM00530">
    <property type="entry name" value="HTH_XRE"/>
    <property type="match status" value="1"/>
</dbReference>
<dbReference type="AlphaFoldDB" id="A0A7G9WHI5"/>
<dbReference type="EMBL" id="CP060696">
    <property type="protein sequence ID" value="QNO18147.1"/>
    <property type="molecule type" value="Genomic_DNA"/>
</dbReference>
<gene>
    <name evidence="3" type="ORF">H6X83_00295</name>
</gene>
<dbReference type="PANTHER" id="PTHR46558">
    <property type="entry name" value="TRACRIPTIONAL REGULATORY PROTEIN-RELATED-RELATED"/>
    <property type="match status" value="1"/>
</dbReference>
<feature type="domain" description="HTH cro/C1-type" evidence="2">
    <location>
        <begin position="7"/>
        <end position="61"/>
    </location>
</feature>
<dbReference type="InterPro" id="IPR001387">
    <property type="entry name" value="Cro/C1-type_HTH"/>
</dbReference>
<reference evidence="3 4" key="1">
    <citation type="submission" date="2020-08" db="EMBL/GenBank/DDBJ databases">
        <authorList>
            <person name="Ren C."/>
            <person name="Gu Y."/>
            <person name="Xu Y."/>
        </authorList>
    </citation>
    <scope>NUCLEOTIDE SEQUENCE [LARGE SCALE GENOMIC DNA]</scope>
    <source>
        <strain evidence="3 4">LBM18003</strain>
    </source>
</reference>
<sequence>MNFSERLLLLRKESGLNQKEFAAQLGVEPSKYNKWENGVNCPNYETVCMLADYFRTSTDYLLGHTDARYPENEGTVLELGLSDAAITQIKSFQEQGIENKTDNRSFLDIFNMLFEGKNADYFCDMLKYVKKATCGQSAKSNKESSHSKMHILSSALAADSLNSIINHVNALNKKAKQ</sequence>
<evidence type="ECO:0000259" key="2">
    <source>
        <dbReference type="PROSITE" id="PS50943"/>
    </source>
</evidence>
<organism evidence="3 4">
    <name type="scientific">Caproicibacterium amylolyticum</name>
    <dbReference type="NCBI Taxonomy" id="2766537"/>
    <lineage>
        <taxon>Bacteria</taxon>
        <taxon>Bacillati</taxon>
        <taxon>Bacillota</taxon>
        <taxon>Clostridia</taxon>
        <taxon>Eubacteriales</taxon>
        <taxon>Oscillospiraceae</taxon>
        <taxon>Caproicibacterium</taxon>
    </lineage>
</organism>
<dbReference type="CDD" id="cd00093">
    <property type="entry name" value="HTH_XRE"/>
    <property type="match status" value="1"/>
</dbReference>
<keyword evidence="1" id="KW-0238">DNA-binding</keyword>
<accession>A0A7G9WHI5</accession>
<keyword evidence="4" id="KW-1185">Reference proteome</keyword>
<protein>
    <submittedName>
        <fullName evidence="3">Helix-turn-helix domain-containing protein</fullName>
    </submittedName>
</protein>
<dbReference type="Pfam" id="PF01381">
    <property type="entry name" value="HTH_3"/>
    <property type="match status" value="1"/>
</dbReference>
<dbReference type="RefSeq" id="WP_212507211.1">
    <property type="nucleotide sequence ID" value="NZ_CP060696.1"/>
</dbReference>
<dbReference type="Gene3D" id="1.10.260.40">
    <property type="entry name" value="lambda repressor-like DNA-binding domains"/>
    <property type="match status" value="1"/>
</dbReference>
<dbReference type="Proteomes" id="UP000516046">
    <property type="component" value="Chromosome"/>
</dbReference>
<dbReference type="PROSITE" id="PS50943">
    <property type="entry name" value="HTH_CROC1"/>
    <property type="match status" value="1"/>
</dbReference>
<dbReference type="PANTHER" id="PTHR46558:SF11">
    <property type="entry name" value="HTH-TYPE TRANSCRIPTIONAL REGULATOR XRE"/>
    <property type="match status" value="1"/>
</dbReference>
<dbReference type="InterPro" id="IPR010982">
    <property type="entry name" value="Lambda_DNA-bd_dom_sf"/>
</dbReference>
<evidence type="ECO:0000256" key="1">
    <source>
        <dbReference type="ARBA" id="ARBA00023125"/>
    </source>
</evidence>
<name>A0A7G9WHI5_9FIRM</name>
<evidence type="ECO:0000313" key="3">
    <source>
        <dbReference type="EMBL" id="QNO18147.1"/>
    </source>
</evidence>